<proteinExistence type="predicted"/>
<evidence type="ECO:0000313" key="2">
    <source>
        <dbReference type="Proteomes" id="UP001195483"/>
    </source>
</evidence>
<dbReference type="Gene3D" id="3.40.50.12780">
    <property type="entry name" value="N-terminal domain of ligase-like"/>
    <property type="match status" value="1"/>
</dbReference>
<keyword evidence="2" id="KW-1185">Reference proteome</keyword>
<comment type="caution">
    <text evidence="1">The sequence shown here is derived from an EMBL/GenBank/DDBJ whole genome shotgun (WGS) entry which is preliminary data.</text>
</comment>
<reference evidence="1" key="2">
    <citation type="journal article" date="2021" name="Genome Biol. Evol.">
        <title>Developing a high-quality reference genome for a parasitic bivalve with doubly uniparental inheritance (Bivalvia: Unionida).</title>
        <authorList>
            <person name="Smith C.H."/>
        </authorList>
    </citation>
    <scope>NUCLEOTIDE SEQUENCE</scope>
    <source>
        <strain evidence="1">CHS0354</strain>
        <tissue evidence="1">Mantle</tissue>
    </source>
</reference>
<dbReference type="EMBL" id="JAEAOA010000188">
    <property type="protein sequence ID" value="KAK3611216.1"/>
    <property type="molecule type" value="Genomic_DNA"/>
</dbReference>
<protein>
    <submittedName>
        <fullName evidence="1">Uncharacterized protein</fullName>
    </submittedName>
</protein>
<organism evidence="1 2">
    <name type="scientific">Potamilus streckersoni</name>
    <dbReference type="NCBI Taxonomy" id="2493646"/>
    <lineage>
        <taxon>Eukaryota</taxon>
        <taxon>Metazoa</taxon>
        <taxon>Spiralia</taxon>
        <taxon>Lophotrochozoa</taxon>
        <taxon>Mollusca</taxon>
        <taxon>Bivalvia</taxon>
        <taxon>Autobranchia</taxon>
        <taxon>Heteroconchia</taxon>
        <taxon>Palaeoheterodonta</taxon>
        <taxon>Unionida</taxon>
        <taxon>Unionoidea</taxon>
        <taxon>Unionidae</taxon>
        <taxon>Ambleminae</taxon>
        <taxon>Lampsilini</taxon>
        <taxon>Potamilus</taxon>
    </lineage>
</organism>
<dbReference type="Proteomes" id="UP001195483">
    <property type="component" value="Unassembled WGS sequence"/>
</dbReference>
<reference evidence="1" key="3">
    <citation type="submission" date="2023-05" db="EMBL/GenBank/DDBJ databases">
        <authorList>
            <person name="Smith C.H."/>
        </authorList>
    </citation>
    <scope>NUCLEOTIDE SEQUENCE</scope>
    <source>
        <strain evidence="1">CHS0354</strain>
        <tissue evidence="1">Mantle</tissue>
    </source>
</reference>
<dbReference type="InterPro" id="IPR042099">
    <property type="entry name" value="ANL_N_sf"/>
</dbReference>
<dbReference type="SUPFAM" id="SSF56801">
    <property type="entry name" value="Acetyl-CoA synthetase-like"/>
    <property type="match status" value="1"/>
</dbReference>
<reference evidence="1" key="1">
    <citation type="journal article" date="2021" name="Genome Biol. Evol.">
        <title>A High-Quality Reference Genome for a Parasitic Bivalve with Doubly Uniparental Inheritance (Bivalvia: Unionida).</title>
        <authorList>
            <person name="Smith C.H."/>
        </authorList>
    </citation>
    <scope>NUCLEOTIDE SEQUENCE</scope>
    <source>
        <strain evidence="1">CHS0354</strain>
    </source>
</reference>
<evidence type="ECO:0000313" key="1">
    <source>
        <dbReference type="EMBL" id="KAK3611216.1"/>
    </source>
</evidence>
<accession>A0AAE0TJ54</accession>
<name>A0AAE0TJ54_9BIVA</name>
<sequence length="142" mass="16100">MNIQITEGGETNNVQITQQSHLEGTNHTSEARNIQITPGSDTKNRQITFGELDLCTDILATNLRIRGVRLDTSVGIYMEKSIEYSIGYISILKADCPLHDMSAIRKRRLLHVAETCLLEIIHTISLITFTKTEIIERIKIEY</sequence>
<dbReference type="AlphaFoldDB" id="A0AAE0TJ54"/>
<gene>
    <name evidence="1" type="ORF">CHS0354_002112</name>
</gene>